<protein>
    <submittedName>
        <fullName evidence="2">DNRLRE domain-containing protein</fullName>
    </submittedName>
</protein>
<evidence type="ECO:0000256" key="1">
    <source>
        <dbReference type="SAM" id="SignalP"/>
    </source>
</evidence>
<feature type="signal peptide" evidence="1">
    <location>
        <begin position="1"/>
        <end position="29"/>
    </location>
</feature>
<comment type="caution">
    <text evidence="2">The sequence shown here is derived from an EMBL/GenBank/DDBJ whole genome shotgun (WGS) entry which is preliminary data.</text>
</comment>
<evidence type="ECO:0000313" key="2">
    <source>
        <dbReference type="EMBL" id="MDI6448573.1"/>
    </source>
</evidence>
<feature type="chain" id="PRO_5043868562" evidence="1">
    <location>
        <begin position="30"/>
        <end position="460"/>
    </location>
</feature>
<dbReference type="NCBIfam" id="NF033679">
    <property type="entry name" value="DNRLRE_dom"/>
    <property type="match status" value="1"/>
</dbReference>
<organism evidence="2 3">
    <name type="scientific">Anaerobaca lacustris</name>
    <dbReference type="NCBI Taxonomy" id="3044600"/>
    <lineage>
        <taxon>Bacteria</taxon>
        <taxon>Pseudomonadati</taxon>
        <taxon>Planctomycetota</taxon>
        <taxon>Phycisphaerae</taxon>
        <taxon>Sedimentisphaerales</taxon>
        <taxon>Anaerobacaceae</taxon>
        <taxon>Anaerobaca</taxon>
    </lineage>
</organism>
<dbReference type="AlphaFoldDB" id="A0AAW6TZZ5"/>
<dbReference type="Proteomes" id="UP001431776">
    <property type="component" value="Unassembled WGS sequence"/>
</dbReference>
<proteinExistence type="predicted"/>
<keyword evidence="1" id="KW-0732">Signal</keyword>
<name>A0AAW6TZZ5_9BACT</name>
<reference evidence="2" key="1">
    <citation type="submission" date="2023-05" db="EMBL/GenBank/DDBJ databases">
        <title>Anaerotaeda fermentans gen. nov., sp. nov., a novel anaerobic planctomycete of the new family within the order Sedimentisphaerales isolated from Taman Peninsula, Russia.</title>
        <authorList>
            <person name="Khomyakova M.A."/>
            <person name="Merkel A.Y."/>
            <person name="Slobodkin A.I."/>
        </authorList>
    </citation>
    <scope>NUCLEOTIDE SEQUENCE</scope>
    <source>
        <strain evidence="2">M17dextr</strain>
    </source>
</reference>
<keyword evidence="3" id="KW-1185">Reference proteome</keyword>
<evidence type="ECO:0000313" key="3">
    <source>
        <dbReference type="Proteomes" id="UP001431776"/>
    </source>
</evidence>
<dbReference type="RefSeq" id="WP_349243984.1">
    <property type="nucleotide sequence ID" value="NZ_JASCXX010000005.1"/>
</dbReference>
<gene>
    <name evidence="2" type="ORF">QJ522_05920</name>
</gene>
<accession>A0AAW6TZZ5</accession>
<sequence length="460" mass="48529">MLSVAVKRRCRRMVWASGLCLAFAGIAAAQFVTTSFQNGADGYSGTFDRRVSDRVADEIDGSAIPSYYLDGYKADLTSPDAQGLLRFDGIIGSDPRQIPPGATVLSAELILTTSLAGNAQTSGPYGVAGMLQPFDSTTSYFADFSTQTEMGSRGPWWQDGSATRPVGGFGFQIQGGTDSANVASLVQSWVNGAPNYGFTVQPGLGDTADEEVGTADGWAIRTTGYPVADTRPKLTVTYTTAPVTISTFQNGLNGYAGTTMAVVRSGANALIEDTTHPTNPERTEDGATLDQTFLDGVFFSGIDGTASSPDDLALLKFDGVFGTRAGQAPMDKPVVKAWVVITTGDTHKDARSSGPFAAHAMRRPWDVTSLHSSFGEVNGLQVGEGDIGPVLDSPDGYIRGAEVWFDVTDYLERVRTGATDYGVAIQANGTADGWQIHATGSTTPDARPRLVVYSADLSID</sequence>
<dbReference type="EMBL" id="JASCXX010000005">
    <property type="protein sequence ID" value="MDI6448573.1"/>
    <property type="molecule type" value="Genomic_DNA"/>
</dbReference>